<comment type="similarity">
    <text evidence="1">Belongs to the sigma-70 factor family. ECF subfamily.</text>
</comment>
<dbReference type="InterPro" id="IPR014284">
    <property type="entry name" value="RNA_pol_sigma-70_dom"/>
</dbReference>
<dbReference type="GO" id="GO:0003677">
    <property type="term" value="F:DNA binding"/>
    <property type="evidence" value="ECO:0007669"/>
    <property type="project" value="UniProtKB-KW"/>
</dbReference>
<keyword evidence="4" id="KW-0238">DNA-binding</keyword>
<evidence type="ECO:0000313" key="9">
    <source>
        <dbReference type="Proteomes" id="UP000321353"/>
    </source>
</evidence>
<keyword evidence="3" id="KW-0731">Sigma factor</keyword>
<evidence type="ECO:0000256" key="5">
    <source>
        <dbReference type="ARBA" id="ARBA00023163"/>
    </source>
</evidence>
<evidence type="ECO:0000259" key="7">
    <source>
        <dbReference type="Pfam" id="PF08281"/>
    </source>
</evidence>
<evidence type="ECO:0000256" key="1">
    <source>
        <dbReference type="ARBA" id="ARBA00010641"/>
    </source>
</evidence>
<dbReference type="PANTHER" id="PTHR43133:SF8">
    <property type="entry name" value="RNA POLYMERASE SIGMA FACTOR HI_1459-RELATED"/>
    <property type="match status" value="1"/>
</dbReference>
<keyword evidence="2" id="KW-0805">Transcription regulation</keyword>
<dbReference type="InterPro" id="IPR013324">
    <property type="entry name" value="RNA_pol_sigma_r3/r4-like"/>
</dbReference>
<evidence type="ECO:0000259" key="6">
    <source>
        <dbReference type="Pfam" id="PF04542"/>
    </source>
</evidence>
<dbReference type="PANTHER" id="PTHR43133">
    <property type="entry name" value="RNA POLYMERASE ECF-TYPE SIGMA FACTO"/>
    <property type="match status" value="1"/>
</dbReference>
<evidence type="ECO:0000256" key="2">
    <source>
        <dbReference type="ARBA" id="ARBA00023015"/>
    </source>
</evidence>
<dbReference type="InterPro" id="IPR036388">
    <property type="entry name" value="WH-like_DNA-bd_sf"/>
</dbReference>
<keyword evidence="5" id="KW-0804">Transcription</keyword>
<dbReference type="KEGG" id="smam:Mal15_66390"/>
<dbReference type="Gene3D" id="1.10.1740.10">
    <property type="match status" value="1"/>
</dbReference>
<reference evidence="8 9" key="1">
    <citation type="submission" date="2019-02" db="EMBL/GenBank/DDBJ databases">
        <title>Planctomycetal bacteria perform biofilm scaping via a novel small molecule.</title>
        <authorList>
            <person name="Jeske O."/>
            <person name="Boedeker C."/>
            <person name="Wiegand S."/>
            <person name="Breitling P."/>
            <person name="Kallscheuer N."/>
            <person name="Jogler M."/>
            <person name="Rohde M."/>
            <person name="Petersen J."/>
            <person name="Medema M.H."/>
            <person name="Surup F."/>
            <person name="Jogler C."/>
        </authorList>
    </citation>
    <scope>NUCLEOTIDE SEQUENCE [LARGE SCALE GENOMIC DNA]</scope>
    <source>
        <strain evidence="8 9">Mal15</strain>
    </source>
</reference>
<dbReference type="SUPFAM" id="SSF88659">
    <property type="entry name" value="Sigma3 and sigma4 domains of RNA polymerase sigma factors"/>
    <property type="match status" value="1"/>
</dbReference>
<proteinExistence type="inferred from homology"/>
<feature type="domain" description="RNA polymerase sigma factor 70 region 4 type 2" evidence="7">
    <location>
        <begin position="144"/>
        <end position="196"/>
    </location>
</feature>
<organism evidence="8 9">
    <name type="scientific">Stieleria maiorica</name>
    <dbReference type="NCBI Taxonomy" id="2795974"/>
    <lineage>
        <taxon>Bacteria</taxon>
        <taxon>Pseudomonadati</taxon>
        <taxon>Planctomycetota</taxon>
        <taxon>Planctomycetia</taxon>
        <taxon>Pirellulales</taxon>
        <taxon>Pirellulaceae</taxon>
        <taxon>Stieleria</taxon>
    </lineage>
</organism>
<dbReference type="GO" id="GO:0006352">
    <property type="term" value="P:DNA-templated transcription initiation"/>
    <property type="evidence" value="ECO:0007669"/>
    <property type="project" value="InterPro"/>
</dbReference>
<dbReference type="NCBIfam" id="TIGR02937">
    <property type="entry name" value="sigma70-ECF"/>
    <property type="match status" value="1"/>
</dbReference>
<dbReference type="InterPro" id="IPR039425">
    <property type="entry name" value="RNA_pol_sigma-70-like"/>
</dbReference>
<dbReference type="Pfam" id="PF04542">
    <property type="entry name" value="Sigma70_r2"/>
    <property type="match status" value="1"/>
</dbReference>
<dbReference type="InterPro" id="IPR013325">
    <property type="entry name" value="RNA_pol_sigma_r2"/>
</dbReference>
<sequence length="222" mass="24996">MSRRHNQPTRGRSDAADLQRSITSSGGAVLESDASLARRILAQESGAFAVLVDRYHDFVFRICFAILRHRQDAEDATQDTFSRVARYLDRWDPRRPLQPWLATVAGNRSRSQLARRKVYAPLSAAAEPQSLATRQNHAADAMREEIVLALGNLPERQRIAFECFHEHAMPYAQIARQMHCPIGTVKTLVHRARLSLIEQLRQREVVPGESADTPPQPKGASQ</sequence>
<dbReference type="InterPro" id="IPR013249">
    <property type="entry name" value="RNA_pol_sigma70_r4_t2"/>
</dbReference>
<protein>
    <submittedName>
        <fullName evidence="8">ECF RNA polymerase sigma factor SigW</fullName>
    </submittedName>
</protein>
<evidence type="ECO:0000313" key="8">
    <source>
        <dbReference type="EMBL" id="QEG02518.1"/>
    </source>
</evidence>
<dbReference type="SUPFAM" id="SSF88946">
    <property type="entry name" value="Sigma2 domain of RNA polymerase sigma factors"/>
    <property type="match status" value="1"/>
</dbReference>
<keyword evidence="9" id="KW-1185">Reference proteome</keyword>
<evidence type="ECO:0000256" key="3">
    <source>
        <dbReference type="ARBA" id="ARBA00023082"/>
    </source>
</evidence>
<gene>
    <name evidence="8" type="primary">sigW_9</name>
    <name evidence="8" type="ORF">Mal15_66390</name>
</gene>
<feature type="domain" description="RNA polymerase sigma-70 region 2" evidence="6">
    <location>
        <begin position="51"/>
        <end position="117"/>
    </location>
</feature>
<accession>A0A5B9MTZ7</accession>
<dbReference type="Proteomes" id="UP000321353">
    <property type="component" value="Chromosome"/>
</dbReference>
<dbReference type="CDD" id="cd06171">
    <property type="entry name" value="Sigma70_r4"/>
    <property type="match status" value="1"/>
</dbReference>
<dbReference type="EMBL" id="CP036264">
    <property type="protein sequence ID" value="QEG02518.1"/>
    <property type="molecule type" value="Genomic_DNA"/>
</dbReference>
<dbReference type="InterPro" id="IPR007627">
    <property type="entry name" value="RNA_pol_sigma70_r2"/>
</dbReference>
<name>A0A5B9MTZ7_9BACT</name>
<dbReference type="GO" id="GO:0016987">
    <property type="term" value="F:sigma factor activity"/>
    <property type="evidence" value="ECO:0007669"/>
    <property type="project" value="UniProtKB-KW"/>
</dbReference>
<evidence type="ECO:0000256" key="4">
    <source>
        <dbReference type="ARBA" id="ARBA00023125"/>
    </source>
</evidence>
<dbReference type="Pfam" id="PF08281">
    <property type="entry name" value="Sigma70_r4_2"/>
    <property type="match status" value="1"/>
</dbReference>
<dbReference type="RefSeq" id="WP_147871449.1">
    <property type="nucleotide sequence ID" value="NZ_CP036264.1"/>
</dbReference>
<dbReference type="AlphaFoldDB" id="A0A5B9MTZ7"/>
<dbReference type="Gene3D" id="1.10.10.10">
    <property type="entry name" value="Winged helix-like DNA-binding domain superfamily/Winged helix DNA-binding domain"/>
    <property type="match status" value="1"/>
</dbReference>